<accession>R7V4L2</accession>
<dbReference type="EMBL" id="KB297286">
    <property type="protein sequence ID" value="ELU10700.1"/>
    <property type="molecule type" value="Genomic_DNA"/>
</dbReference>
<evidence type="ECO:0000256" key="9">
    <source>
        <dbReference type="SAM" id="Phobius"/>
    </source>
</evidence>
<feature type="transmembrane region" description="Helical" evidence="9">
    <location>
        <begin position="49"/>
        <end position="69"/>
    </location>
</feature>
<evidence type="ECO:0000256" key="3">
    <source>
        <dbReference type="ARBA" id="ARBA00022692"/>
    </source>
</evidence>
<evidence type="ECO:0000313" key="11">
    <source>
        <dbReference type="EMBL" id="ELU10700.1"/>
    </source>
</evidence>
<evidence type="ECO:0000259" key="10">
    <source>
        <dbReference type="PROSITE" id="PS50262"/>
    </source>
</evidence>
<evidence type="ECO:0000256" key="1">
    <source>
        <dbReference type="ARBA" id="ARBA00004651"/>
    </source>
</evidence>
<dbReference type="InterPro" id="IPR000276">
    <property type="entry name" value="GPCR_Rhodpsn"/>
</dbReference>
<keyword evidence="7" id="KW-0675">Receptor</keyword>
<keyword evidence="2" id="KW-1003">Cell membrane</keyword>
<feature type="transmembrane region" description="Helical" evidence="9">
    <location>
        <begin position="125"/>
        <end position="148"/>
    </location>
</feature>
<keyword evidence="3 9" id="KW-0812">Transmembrane</keyword>
<reference evidence="12" key="3">
    <citation type="submission" date="2015-06" db="UniProtKB">
        <authorList>
            <consortium name="EnsemblMetazoa"/>
        </authorList>
    </citation>
    <scope>IDENTIFICATION</scope>
</reference>
<dbReference type="EMBL" id="AMQN01005983">
    <property type="status" value="NOT_ANNOTATED_CDS"/>
    <property type="molecule type" value="Genomic_DNA"/>
</dbReference>
<dbReference type="HOGENOM" id="CLU_1121016_0_0_1"/>
<dbReference type="EnsemblMetazoa" id="CapteT191066">
    <property type="protein sequence ID" value="CapteP191066"/>
    <property type="gene ID" value="CapteG191066"/>
</dbReference>
<keyword evidence="5" id="KW-0297">G-protein coupled receptor</keyword>
<evidence type="ECO:0000256" key="7">
    <source>
        <dbReference type="ARBA" id="ARBA00023170"/>
    </source>
</evidence>
<dbReference type="PRINTS" id="PR00237">
    <property type="entry name" value="GPCRRHODOPSN"/>
</dbReference>
<dbReference type="OrthoDB" id="9990906at2759"/>
<dbReference type="Gene3D" id="1.20.1070.10">
    <property type="entry name" value="Rhodopsin 7-helix transmembrane proteins"/>
    <property type="match status" value="1"/>
</dbReference>
<keyword evidence="8" id="KW-0807">Transducer</keyword>
<evidence type="ECO:0000313" key="13">
    <source>
        <dbReference type="Proteomes" id="UP000014760"/>
    </source>
</evidence>
<comment type="subcellular location">
    <subcellularLocation>
        <location evidence="1">Cell membrane</location>
        <topology evidence="1">Multi-pass membrane protein</topology>
    </subcellularLocation>
</comment>
<feature type="domain" description="G-protein coupled receptors family 1 profile" evidence="10">
    <location>
        <begin position="61"/>
        <end position="224"/>
    </location>
</feature>
<dbReference type="GO" id="GO:0005886">
    <property type="term" value="C:plasma membrane"/>
    <property type="evidence" value="ECO:0007669"/>
    <property type="project" value="UniProtKB-SubCell"/>
</dbReference>
<evidence type="ECO:0000256" key="2">
    <source>
        <dbReference type="ARBA" id="ARBA00022475"/>
    </source>
</evidence>
<dbReference type="GO" id="GO:0004930">
    <property type="term" value="F:G protein-coupled receptor activity"/>
    <property type="evidence" value="ECO:0007669"/>
    <property type="project" value="UniProtKB-KW"/>
</dbReference>
<dbReference type="PROSITE" id="PS50262">
    <property type="entry name" value="G_PROTEIN_RECEP_F1_2"/>
    <property type="match status" value="1"/>
</dbReference>
<reference evidence="11 13" key="2">
    <citation type="journal article" date="2013" name="Nature">
        <title>Insights into bilaterian evolution from three spiralian genomes.</title>
        <authorList>
            <person name="Simakov O."/>
            <person name="Marletaz F."/>
            <person name="Cho S.J."/>
            <person name="Edsinger-Gonzales E."/>
            <person name="Havlak P."/>
            <person name="Hellsten U."/>
            <person name="Kuo D.H."/>
            <person name="Larsson T."/>
            <person name="Lv J."/>
            <person name="Arendt D."/>
            <person name="Savage R."/>
            <person name="Osoegawa K."/>
            <person name="de Jong P."/>
            <person name="Grimwood J."/>
            <person name="Chapman J.A."/>
            <person name="Shapiro H."/>
            <person name="Aerts A."/>
            <person name="Otillar R.P."/>
            <person name="Terry A.Y."/>
            <person name="Boore J.L."/>
            <person name="Grigoriev I.V."/>
            <person name="Lindberg D.R."/>
            <person name="Seaver E.C."/>
            <person name="Weisblat D.A."/>
            <person name="Putnam N.H."/>
            <person name="Rokhsar D.S."/>
        </authorList>
    </citation>
    <scope>NUCLEOTIDE SEQUENCE</scope>
    <source>
        <strain evidence="11 13">I ESC-2004</strain>
    </source>
</reference>
<dbReference type="Pfam" id="PF00001">
    <property type="entry name" value="7tm_1"/>
    <property type="match status" value="1"/>
</dbReference>
<dbReference type="PANTHER" id="PTHR46272:SF2">
    <property type="entry name" value="OCTOPAMINE RECEPTOR-LIKE"/>
    <property type="match status" value="1"/>
</dbReference>
<keyword evidence="6 9" id="KW-0472">Membrane</keyword>
<dbReference type="PANTHER" id="PTHR46272">
    <property type="entry name" value="G_PROTEIN_RECEP_F1_2 DOMAIN-CONTAINING PROTEIN"/>
    <property type="match status" value="1"/>
</dbReference>
<evidence type="ECO:0000313" key="12">
    <source>
        <dbReference type="EnsemblMetazoa" id="CapteP191066"/>
    </source>
</evidence>
<feature type="transmembrane region" description="Helical" evidence="9">
    <location>
        <begin position="169"/>
        <end position="189"/>
    </location>
</feature>
<protein>
    <recommendedName>
        <fullName evidence="10">G-protein coupled receptors family 1 profile domain-containing protein</fullName>
    </recommendedName>
</protein>
<organism evidence="11">
    <name type="scientific">Capitella teleta</name>
    <name type="common">Polychaete worm</name>
    <dbReference type="NCBI Taxonomy" id="283909"/>
    <lineage>
        <taxon>Eukaryota</taxon>
        <taxon>Metazoa</taxon>
        <taxon>Spiralia</taxon>
        <taxon>Lophotrochozoa</taxon>
        <taxon>Annelida</taxon>
        <taxon>Polychaeta</taxon>
        <taxon>Sedentaria</taxon>
        <taxon>Scolecida</taxon>
        <taxon>Capitellidae</taxon>
        <taxon>Capitella</taxon>
    </lineage>
</organism>
<dbReference type="STRING" id="283909.R7V4L2"/>
<evidence type="ECO:0000256" key="6">
    <source>
        <dbReference type="ARBA" id="ARBA00023136"/>
    </source>
</evidence>
<dbReference type="SUPFAM" id="SSF81321">
    <property type="entry name" value="Family A G protein-coupled receptor-like"/>
    <property type="match status" value="1"/>
</dbReference>
<dbReference type="Proteomes" id="UP000014760">
    <property type="component" value="Unassembled WGS sequence"/>
</dbReference>
<feature type="transmembrane region" description="Helical" evidence="9">
    <location>
        <begin position="81"/>
        <end position="105"/>
    </location>
</feature>
<sequence>MESTLDSSFDTPTPSATEASLNAVSVSVSLFHDLASERRSGPIQTFSQVYYVCLATIGISGNILNLAVMSKSSMSALSSTVYLKGLAVADILALIFQSILKYTVFKAYSVHNPPAFHVYLCVYNNWVLVGAVRTTFWITVGFTIERYVAIAHPLWGKTWCTVSRAKKSLVTIFVCAFTYSIYNLIVRYVDENGECVFRTGSLQAAMGKMNAVCYIVTYLLVALFNGRLSGSTGCLEGKDQNASVVAGT</sequence>
<feature type="transmembrane region" description="Helical" evidence="9">
    <location>
        <begin position="209"/>
        <end position="228"/>
    </location>
</feature>
<evidence type="ECO:0000256" key="5">
    <source>
        <dbReference type="ARBA" id="ARBA00023040"/>
    </source>
</evidence>
<gene>
    <name evidence="11" type="ORF">CAPTEDRAFT_191066</name>
</gene>
<name>R7V4L2_CAPTE</name>
<dbReference type="AlphaFoldDB" id="R7V4L2"/>
<keyword evidence="13" id="KW-1185">Reference proteome</keyword>
<evidence type="ECO:0000256" key="8">
    <source>
        <dbReference type="ARBA" id="ARBA00023224"/>
    </source>
</evidence>
<reference evidence="13" key="1">
    <citation type="submission" date="2012-12" db="EMBL/GenBank/DDBJ databases">
        <authorList>
            <person name="Hellsten U."/>
            <person name="Grimwood J."/>
            <person name="Chapman J.A."/>
            <person name="Shapiro H."/>
            <person name="Aerts A."/>
            <person name="Otillar R.P."/>
            <person name="Terry A.Y."/>
            <person name="Boore J.L."/>
            <person name="Simakov O."/>
            <person name="Marletaz F."/>
            <person name="Cho S.-J."/>
            <person name="Edsinger-Gonzales E."/>
            <person name="Havlak P."/>
            <person name="Kuo D.-H."/>
            <person name="Larsson T."/>
            <person name="Lv J."/>
            <person name="Arendt D."/>
            <person name="Savage R."/>
            <person name="Osoegawa K."/>
            <person name="de Jong P."/>
            <person name="Lindberg D.R."/>
            <person name="Seaver E.C."/>
            <person name="Weisblat D.A."/>
            <person name="Putnam N.H."/>
            <person name="Grigoriev I.V."/>
            <person name="Rokhsar D.S."/>
        </authorList>
    </citation>
    <scope>NUCLEOTIDE SEQUENCE</scope>
    <source>
        <strain evidence="13">I ESC-2004</strain>
    </source>
</reference>
<dbReference type="InterPro" id="IPR017452">
    <property type="entry name" value="GPCR_Rhodpsn_7TM"/>
</dbReference>
<keyword evidence="4 9" id="KW-1133">Transmembrane helix</keyword>
<dbReference type="InterPro" id="IPR052477">
    <property type="entry name" value="Orphan_GPCR1"/>
</dbReference>
<evidence type="ECO:0000256" key="4">
    <source>
        <dbReference type="ARBA" id="ARBA00022989"/>
    </source>
</evidence>
<proteinExistence type="predicted"/>